<comment type="caution">
    <text evidence="2">The sequence shown here is derived from an EMBL/GenBank/DDBJ whole genome shotgun (WGS) entry which is preliminary data.</text>
</comment>
<dbReference type="PANTHER" id="PTHR11895:SF176">
    <property type="entry name" value="AMIDASE AMID-RELATED"/>
    <property type="match status" value="1"/>
</dbReference>
<dbReference type="AlphaFoldDB" id="A0A934Q9E6"/>
<dbReference type="GO" id="GO:0003824">
    <property type="term" value="F:catalytic activity"/>
    <property type="evidence" value="ECO:0007669"/>
    <property type="project" value="InterPro"/>
</dbReference>
<dbReference type="Pfam" id="PF01425">
    <property type="entry name" value="Amidase"/>
    <property type="match status" value="1"/>
</dbReference>
<accession>A0A934Q9E6</accession>
<evidence type="ECO:0000259" key="1">
    <source>
        <dbReference type="Pfam" id="PF01425"/>
    </source>
</evidence>
<dbReference type="InterPro" id="IPR036928">
    <property type="entry name" value="AS_sf"/>
</dbReference>
<dbReference type="PANTHER" id="PTHR11895">
    <property type="entry name" value="TRANSAMIDASE"/>
    <property type="match status" value="1"/>
</dbReference>
<keyword evidence="3" id="KW-1185">Reference proteome</keyword>
<dbReference type="RefSeq" id="WP_200130826.1">
    <property type="nucleotide sequence ID" value="NZ_JAEHOI010000001.1"/>
</dbReference>
<dbReference type="Proteomes" id="UP000618733">
    <property type="component" value="Unassembled WGS sequence"/>
</dbReference>
<reference evidence="2" key="1">
    <citation type="submission" date="2020-12" db="EMBL/GenBank/DDBJ databases">
        <title>Leucobacter sp. CAS2, isolated from Chromium sludge.</title>
        <authorList>
            <person name="Xu Z."/>
        </authorList>
    </citation>
    <scope>NUCLEOTIDE SEQUENCE</scope>
    <source>
        <strain evidence="2">CSA2</strain>
    </source>
</reference>
<gene>
    <name evidence="2" type="ORF">JD292_00780</name>
</gene>
<proteinExistence type="predicted"/>
<evidence type="ECO:0000313" key="2">
    <source>
        <dbReference type="EMBL" id="MBK0420614.1"/>
    </source>
</evidence>
<organism evidence="2 3">
    <name type="scientific">Leucobacter edaphi</name>
    <dbReference type="NCBI Taxonomy" id="2796472"/>
    <lineage>
        <taxon>Bacteria</taxon>
        <taxon>Bacillati</taxon>
        <taxon>Actinomycetota</taxon>
        <taxon>Actinomycetes</taxon>
        <taxon>Micrococcales</taxon>
        <taxon>Microbacteriaceae</taxon>
        <taxon>Leucobacter</taxon>
    </lineage>
</organism>
<sequence length="427" mass="44677">MESVSEQVLAMEAGEVSSEELTRRALERAAASGKTFITVDGSALAAAAASDQRRAAGKPLSRIDGVPTAIKDVIDTAGLRTTMASEFFRDNVPESDAEIVTRLRDAGAIIVGKTNAQEFSYGIRGDSGAFGYVPNPYDESRVSGGSSSGSAAAVVQGVVAYSVGSDTAGSVRVPAALCGVAGFKPTLGLIDTAGAFPLSQSFDTLGFLASDAEGIDLVMREAGYLSAPAADGEASVRLTALDDLRAQVADAAPAEAYDAAISRVPAQHGALFPEGSEVFDFDELYRVVRSREAYLIHEDRVERSPERFQPEVLANLRAGAEVTDEEVRSARAEIARARAAMAERFADDELLISPTTPILAPEAGATAASGPLASLTVIWNVLGWPAISIPIWVPGCALPQSIQIIGKPGRDRSVLRAAAALERELRA</sequence>
<dbReference type="SUPFAM" id="SSF75304">
    <property type="entry name" value="Amidase signature (AS) enzymes"/>
    <property type="match status" value="1"/>
</dbReference>
<feature type="domain" description="Amidase" evidence="1">
    <location>
        <begin position="20"/>
        <end position="415"/>
    </location>
</feature>
<evidence type="ECO:0000313" key="3">
    <source>
        <dbReference type="Proteomes" id="UP000618733"/>
    </source>
</evidence>
<dbReference type="EMBL" id="JAEHOI010000001">
    <property type="protein sequence ID" value="MBK0420614.1"/>
    <property type="molecule type" value="Genomic_DNA"/>
</dbReference>
<dbReference type="InterPro" id="IPR023631">
    <property type="entry name" value="Amidase_dom"/>
</dbReference>
<dbReference type="Gene3D" id="3.90.1300.10">
    <property type="entry name" value="Amidase signature (AS) domain"/>
    <property type="match status" value="1"/>
</dbReference>
<dbReference type="InterPro" id="IPR000120">
    <property type="entry name" value="Amidase"/>
</dbReference>
<protein>
    <submittedName>
        <fullName evidence="2">Amidase</fullName>
    </submittedName>
</protein>
<name>A0A934Q9E6_9MICO</name>